<keyword evidence="3" id="KW-1185">Reference proteome</keyword>
<gene>
    <name evidence="2" type="ORF">KSX_28760</name>
</gene>
<keyword evidence="1" id="KW-0472">Membrane</keyword>
<proteinExistence type="predicted"/>
<feature type="transmembrane region" description="Helical" evidence="1">
    <location>
        <begin position="241"/>
        <end position="267"/>
    </location>
</feature>
<accession>A0A8J3MSK6</accession>
<evidence type="ECO:0000313" key="2">
    <source>
        <dbReference type="EMBL" id="GHO44713.1"/>
    </source>
</evidence>
<evidence type="ECO:0008006" key="4">
    <source>
        <dbReference type="Google" id="ProtNLM"/>
    </source>
</evidence>
<evidence type="ECO:0000256" key="1">
    <source>
        <dbReference type="SAM" id="Phobius"/>
    </source>
</evidence>
<reference evidence="2" key="1">
    <citation type="submission" date="2020-10" db="EMBL/GenBank/DDBJ databases">
        <title>Taxonomic study of unclassified bacteria belonging to the class Ktedonobacteria.</title>
        <authorList>
            <person name="Yabe S."/>
            <person name="Wang C.M."/>
            <person name="Zheng Y."/>
            <person name="Sakai Y."/>
            <person name="Cavaletti L."/>
            <person name="Monciardini P."/>
            <person name="Donadio S."/>
        </authorList>
    </citation>
    <scope>NUCLEOTIDE SEQUENCE</scope>
    <source>
        <strain evidence="2">SOSP1-1</strain>
    </source>
</reference>
<protein>
    <recommendedName>
        <fullName evidence="4">Polymer-forming cytoskeletal protein</fullName>
    </recommendedName>
</protein>
<sequence length="334" mass="35472">MFRVMRKVVANNALMRVLSVPGLIIVLLISIVLPTNWLGQPSITLAAESGTRTAPNPACTGAYHKAFFGSTVVVNSGEVICSNITSFGGKIVIQGIVRGDVTSFGGDLLVDGYVDGQVTTYGADVTMQNDARVNGDVRLCGGNWISGSQSQLHGSILECTKGVGLFVVSDIGPELRFWLLLTWLALGVLLTILLPEHVMLVRTTVSTKTRRSLILGILSVLLAPAVFAVLIALIVSIPLAILIFIGLLAAWALGTVAIGWLLGTYILSKFSPGQRYNTHLVQVVVGLTVLILLGSLPYIGWLITLGTGLLGLGAVLLSRFGTRLYSQPKQPLSL</sequence>
<keyword evidence="1" id="KW-1133">Transmembrane helix</keyword>
<dbReference type="EMBL" id="BNJF01000001">
    <property type="protein sequence ID" value="GHO44713.1"/>
    <property type="molecule type" value="Genomic_DNA"/>
</dbReference>
<feature type="transmembrane region" description="Helical" evidence="1">
    <location>
        <begin position="177"/>
        <end position="201"/>
    </location>
</feature>
<name>A0A8J3MSK6_9CHLR</name>
<feature type="transmembrane region" description="Helical" evidence="1">
    <location>
        <begin position="213"/>
        <end position="235"/>
    </location>
</feature>
<keyword evidence="1" id="KW-0812">Transmembrane</keyword>
<comment type="caution">
    <text evidence="2">The sequence shown here is derived from an EMBL/GenBank/DDBJ whole genome shotgun (WGS) entry which is preliminary data.</text>
</comment>
<dbReference type="Proteomes" id="UP000612362">
    <property type="component" value="Unassembled WGS sequence"/>
</dbReference>
<dbReference type="RefSeq" id="WP_220194090.1">
    <property type="nucleotide sequence ID" value="NZ_BNJF01000001.1"/>
</dbReference>
<dbReference type="AlphaFoldDB" id="A0A8J3MSK6"/>
<organism evidence="2 3">
    <name type="scientific">Ktedonospora formicarum</name>
    <dbReference type="NCBI Taxonomy" id="2778364"/>
    <lineage>
        <taxon>Bacteria</taxon>
        <taxon>Bacillati</taxon>
        <taxon>Chloroflexota</taxon>
        <taxon>Ktedonobacteria</taxon>
        <taxon>Ktedonobacterales</taxon>
        <taxon>Ktedonobacteraceae</taxon>
        <taxon>Ktedonospora</taxon>
    </lineage>
</organism>
<evidence type="ECO:0000313" key="3">
    <source>
        <dbReference type="Proteomes" id="UP000612362"/>
    </source>
</evidence>
<feature type="transmembrane region" description="Helical" evidence="1">
    <location>
        <begin position="279"/>
        <end position="296"/>
    </location>
</feature>